<keyword evidence="6" id="KW-1185">Reference proteome</keyword>
<dbReference type="Gene3D" id="3.30.1360.20">
    <property type="entry name" value="Transcriptional coactivator/pterin dehydratase"/>
    <property type="match status" value="1"/>
</dbReference>
<dbReference type="GO" id="GO:0008124">
    <property type="term" value="F:4-alpha-hydroxytetrahydrobiopterin dehydratase activity"/>
    <property type="evidence" value="ECO:0000318"/>
    <property type="project" value="GO_Central"/>
</dbReference>
<organism evidence="5 6">
    <name type="scientific">Capsicum annuum</name>
    <name type="common">Capsicum pepper</name>
    <dbReference type="NCBI Taxonomy" id="4072"/>
    <lineage>
        <taxon>Eukaryota</taxon>
        <taxon>Viridiplantae</taxon>
        <taxon>Streptophyta</taxon>
        <taxon>Embryophyta</taxon>
        <taxon>Tracheophyta</taxon>
        <taxon>Spermatophyta</taxon>
        <taxon>Magnoliopsida</taxon>
        <taxon>eudicotyledons</taxon>
        <taxon>Gunneridae</taxon>
        <taxon>Pentapetalae</taxon>
        <taxon>asterids</taxon>
        <taxon>lamiids</taxon>
        <taxon>Solanales</taxon>
        <taxon>Solanaceae</taxon>
        <taxon>Solanoideae</taxon>
        <taxon>Capsiceae</taxon>
        <taxon>Capsicum</taxon>
    </lineage>
</organism>
<protein>
    <recommendedName>
        <fullName evidence="3">4a-hydroxytetrahydrobiopterin dehydratase</fullName>
        <ecNumber evidence="3">4.2.1.96</ecNumber>
    </recommendedName>
</protein>
<dbReference type="InterPro" id="IPR036428">
    <property type="entry name" value="PCD_sf"/>
</dbReference>
<reference evidence="5 6" key="2">
    <citation type="journal article" date="2017" name="Genome Biol.">
        <title>New reference genome sequences of hot pepper reveal the massive evolution of plant disease-resistance genes by retroduplication.</title>
        <authorList>
            <person name="Kim S."/>
            <person name="Park J."/>
            <person name="Yeom S.I."/>
            <person name="Kim Y.M."/>
            <person name="Seo E."/>
            <person name="Kim K.T."/>
            <person name="Kim M.S."/>
            <person name="Lee J.M."/>
            <person name="Cheong K."/>
            <person name="Shin H.S."/>
            <person name="Kim S.B."/>
            <person name="Han K."/>
            <person name="Lee J."/>
            <person name="Park M."/>
            <person name="Lee H.A."/>
            <person name="Lee H.Y."/>
            <person name="Lee Y."/>
            <person name="Oh S."/>
            <person name="Lee J.H."/>
            <person name="Choi E."/>
            <person name="Choi E."/>
            <person name="Lee S.E."/>
            <person name="Jeon J."/>
            <person name="Kim H."/>
            <person name="Choi G."/>
            <person name="Song H."/>
            <person name="Lee J."/>
            <person name="Lee S.C."/>
            <person name="Kwon J.K."/>
            <person name="Lee H.Y."/>
            <person name="Koo N."/>
            <person name="Hong Y."/>
            <person name="Kim R.W."/>
            <person name="Kang W.H."/>
            <person name="Huh J.H."/>
            <person name="Kang B.C."/>
            <person name="Yang T.J."/>
            <person name="Lee Y.H."/>
            <person name="Bennetzen J.L."/>
            <person name="Choi D."/>
        </authorList>
    </citation>
    <scope>NUCLEOTIDE SEQUENCE [LARGE SCALE GENOMIC DNA]</scope>
    <source>
        <strain evidence="6">cv. CM334</strain>
    </source>
</reference>
<comment type="caution">
    <text evidence="5">The sequence shown here is derived from an EMBL/GenBank/DDBJ whole genome shotgun (WGS) entry which is preliminary data.</text>
</comment>
<dbReference type="PANTHER" id="PTHR12599:SF8">
    <property type="entry name" value="PTERIN-4-ALPHA-CARBINOLAMINE DEHYDRATASE, CHLOROPLASTIC-RELATED"/>
    <property type="match status" value="1"/>
</dbReference>
<evidence type="ECO:0000256" key="1">
    <source>
        <dbReference type="ARBA" id="ARBA00001554"/>
    </source>
</evidence>
<gene>
    <name evidence="5" type="ORF">T459_09015</name>
</gene>
<keyword evidence="4" id="KW-0456">Lyase</keyword>
<proteinExistence type="inferred from homology"/>
<evidence type="ECO:0000256" key="2">
    <source>
        <dbReference type="ARBA" id="ARBA00006472"/>
    </source>
</evidence>
<dbReference type="STRING" id="4072.A0A1U8GVM3"/>
<comment type="similarity">
    <text evidence="2">Belongs to the pterin-4-alpha-carbinolamine dehydratase family.</text>
</comment>
<evidence type="ECO:0000313" key="6">
    <source>
        <dbReference type="Proteomes" id="UP000222542"/>
    </source>
</evidence>
<evidence type="ECO:0000313" key="5">
    <source>
        <dbReference type="EMBL" id="PHT86909.1"/>
    </source>
</evidence>
<evidence type="ECO:0000256" key="3">
    <source>
        <dbReference type="ARBA" id="ARBA00013252"/>
    </source>
</evidence>
<comment type="catalytic activity">
    <reaction evidence="1">
        <text>(4aS,6R)-4a-hydroxy-L-erythro-5,6,7,8-tetrahydrobiopterin = (6R)-L-erythro-6,7-dihydrobiopterin + H2O</text>
        <dbReference type="Rhea" id="RHEA:11920"/>
        <dbReference type="ChEBI" id="CHEBI:15377"/>
        <dbReference type="ChEBI" id="CHEBI:15642"/>
        <dbReference type="ChEBI" id="CHEBI:43120"/>
        <dbReference type="EC" id="4.2.1.96"/>
    </reaction>
</comment>
<accession>A0A1U8GVM3</accession>
<dbReference type="EC" id="4.2.1.96" evidence="3"/>
<evidence type="ECO:0000256" key="4">
    <source>
        <dbReference type="ARBA" id="ARBA00023239"/>
    </source>
</evidence>
<dbReference type="SUPFAM" id="SSF55248">
    <property type="entry name" value="PCD-like"/>
    <property type="match status" value="1"/>
</dbReference>
<dbReference type="EMBL" id="AYRZ02000003">
    <property type="protein sequence ID" value="PHT86909.1"/>
    <property type="molecule type" value="Genomic_DNA"/>
</dbReference>
<reference evidence="5 6" key="1">
    <citation type="journal article" date="2014" name="Nat. Genet.">
        <title>Genome sequence of the hot pepper provides insights into the evolution of pungency in Capsicum species.</title>
        <authorList>
            <person name="Kim S."/>
            <person name="Park M."/>
            <person name="Yeom S.I."/>
            <person name="Kim Y.M."/>
            <person name="Lee J.M."/>
            <person name="Lee H.A."/>
            <person name="Seo E."/>
            <person name="Choi J."/>
            <person name="Cheong K."/>
            <person name="Kim K.T."/>
            <person name="Jung K."/>
            <person name="Lee G.W."/>
            <person name="Oh S.K."/>
            <person name="Bae C."/>
            <person name="Kim S.B."/>
            <person name="Lee H.Y."/>
            <person name="Kim S.Y."/>
            <person name="Kim M.S."/>
            <person name="Kang B.C."/>
            <person name="Jo Y.D."/>
            <person name="Yang H.B."/>
            <person name="Jeong H.J."/>
            <person name="Kang W.H."/>
            <person name="Kwon J.K."/>
            <person name="Shin C."/>
            <person name="Lim J.Y."/>
            <person name="Park J.H."/>
            <person name="Huh J.H."/>
            <person name="Kim J.S."/>
            <person name="Kim B.D."/>
            <person name="Cohen O."/>
            <person name="Paran I."/>
            <person name="Suh M.C."/>
            <person name="Lee S.B."/>
            <person name="Kim Y.K."/>
            <person name="Shin Y."/>
            <person name="Noh S.J."/>
            <person name="Park J."/>
            <person name="Seo Y.S."/>
            <person name="Kwon S.Y."/>
            <person name="Kim H.A."/>
            <person name="Park J.M."/>
            <person name="Kim H.J."/>
            <person name="Choi S.B."/>
            <person name="Bosland P.W."/>
            <person name="Reeves G."/>
            <person name="Jo S.H."/>
            <person name="Lee B.W."/>
            <person name="Cho H.T."/>
            <person name="Choi H.S."/>
            <person name="Lee M.S."/>
            <person name="Yu Y."/>
            <person name="Do Choi Y."/>
            <person name="Park B.S."/>
            <person name="van Deynze A."/>
            <person name="Ashrafi H."/>
            <person name="Hill T."/>
            <person name="Kim W.T."/>
            <person name="Pai H.S."/>
            <person name="Ahn H.K."/>
            <person name="Yeam I."/>
            <person name="Giovannoni J.J."/>
            <person name="Rose J.K."/>
            <person name="Sorensen I."/>
            <person name="Lee S.J."/>
            <person name="Kim R.W."/>
            <person name="Choi I.Y."/>
            <person name="Choi B.S."/>
            <person name="Lim J.S."/>
            <person name="Lee Y.H."/>
            <person name="Choi D."/>
        </authorList>
    </citation>
    <scope>NUCLEOTIDE SEQUENCE [LARGE SCALE GENOMIC DNA]</scope>
    <source>
        <strain evidence="6">cv. CM334</strain>
    </source>
</reference>
<dbReference type="OMA" id="NGNTEHK"/>
<dbReference type="Pfam" id="PF01329">
    <property type="entry name" value="Pterin_4a"/>
    <property type="match status" value="1"/>
</dbReference>
<dbReference type="AlphaFoldDB" id="A0A1U8GVM3"/>
<dbReference type="InterPro" id="IPR001533">
    <property type="entry name" value="Pterin_deHydtase"/>
</dbReference>
<dbReference type="OrthoDB" id="277398at2759"/>
<dbReference type="Gramene" id="PHT86909">
    <property type="protein sequence ID" value="PHT86909"/>
    <property type="gene ID" value="T459_09015"/>
</dbReference>
<dbReference type="SMR" id="A0A1U8GVM3"/>
<dbReference type="PANTHER" id="PTHR12599">
    <property type="entry name" value="PTERIN-4-ALPHA-CARBINOLAMINE DEHYDRATASE"/>
    <property type="match status" value="1"/>
</dbReference>
<dbReference type="KEGG" id="cann:107873095"/>
<name>A0A1U8GVM3_CAPAN</name>
<dbReference type="GO" id="GO:0006729">
    <property type="term" value="P:tetrahydrobiopterin biosynthetic process"/>
    <property type="evidence" value="ECO:0007669"/>
    <property type="project" value="InterPro"/>
</dbReference>
<dbReference type="Proteomes" id="UP000222542">
    <property type="component" value="Unassembled WGS sequence"/>
</dbReference>
<sequence>MATATHLCFSIPISISPVLSRKAASFVTPNFQTTQSRIYCNVNPLGDFGARDPFPAEIESQFGEKVLGFASTEHKILIPTASALSLAQQECTPISPSQTPLSEFEAKQLLLKVVGWKLANDDGVLKLQCTWKLRDFECGVELINRIGKVVEGTGHLPTLHQLEQSNQVHAELWTPSIGGLSVNDFIVAAKIDQVKTSDLIPRKRVWA</sequence>
<dbReference type="GO" id="GO:0009536">
    <property type="term" value="C:plastid"/>
    <property type="evidence" value="ECO:0000318"/>
    <property type="project" value="GO_Central"/>
</dbReference>